<dbReference type="GeneID" id="111274133"/>
<dbReference type="RefSeq" id="XP_022714511.1">
    <property type="nucleotide sequence ID" value="XM_022858776.1"/>
</dbReference>
<proteinExistence type="predicted"/>
<gene>
    <name evidence="7" type="primary">LOC111274133</name>
</gene>
<name>A0A6P5WGJ0_DURZI</name>
<evidence type="ECO:0000256" key="3">
    <source>
        <dbReference type="ARBA" id="ARBA00022833"/>
    </source>
</evidence>
<evidence type="ECO:0000256" key="2">
    <source>
        <dbReference type="ARBA" id="ARBA00022771"/>
    </source>
</evidence>
<dbReference type="GO" id="GO:0061630">
    <property type="term" value="F:ubiquitin protein ligase activity"/>
    <property type="evidence" value="ECO:0007669"/>
    <property type="project" value="TreeGrafter"/>
</dbReference>
<evidence type="ECO:0000256" key="4">
    <source>
        <dbReference type="PROSITE-ProRule" id="PRU00175"/>
    </source>
</evidence>
<dbReference type="GO" id="GO:0008270">
    <property type="term" value="F:zinc ion binding"/>
    <property type="evidence" value="ECO:0007669"/>
    <property type="project" value="UniProtKB-KW"/>
</dbReference>
<dbReference type="PROSITE" id="PS50089">
    <property type="entry name" value="ZF_RING_2"/>
    <property type="match status" value="1"/>
</dbReference>
<keyword evidence="6" id="KW-1185">Reference proteome</keyword>
<protein>
    <submittedName>
        <fullName evidence="7">E3 ubiquitin-protein ligase RHA2B-like</fullName>
    </submittedName>
</protein>
<feature type="domain" description="RING-type" evidence="5">
    <location>
        <begin position="103"/>
        <end position="146"/>
    </location>
</feature>
<evidence type="ECO:0000313" key="7">
    <source>
        <dbReference type="RefSeq" id="XP_022714511.1"/>
    </source>
</evidence>
<dbReference type="Pfam" id="PF13639">
    <property type="entry name" value="zf-RING_2"/>
    <property type="match status" value="1"/>
</dbReference>
<dbReference type="InterPro" id="IPR013083">
    <property type="entry name" value="Znf_RING/FYVE/PHD"/>
</dbReference>
<dbReference type="OrthoDB" id="8062037at2759"/>
<accession>A0A6P5WGJ0</accession>
<dbReference type="AlphaFoldDB" id="A0A6P5WGJ0"/>
<sequence length="184" mass="20725">MGFPSGNIKFPEIVLLLTSQYNLLGHIKAIVIAVLSQLPLLGKVYPFGRGRHDNQAENRPSPSLVPVPVFFMVQSVKNQLPVMQYSCFVSRRSGACDTDDPTCIVCMNCIERSHEVIELSSCNHVFHRDCLGCWIDHGNITCPLCKSKLLPAQGNNSRLGSDPWRRERMIYLFGEDEMMGTWLL</sequence>
<dbReference type="Gene3D" id="3.30.40.10">
    <property type="entry name" value="Zinc/RING finger domain, C3HC4 (zinc finger)"/>
    <property type="match status" value="1"/>
</dbReference>
<organism evidence="6 7">
    <name type="scientific">Durio zibethinus</name>
    <name type="common">Durian</name>
    <dbReference type="NCBI Taxonomy" id="66656"/>
    <lineage>
        <taxon>Eukaryota</taxon>
        <taxon>Viridiplantae</taxon>
        <taxon>Streptophyta</taxon>
        <taxon>Embryophyta</taxon>
        <taxon>Tracheophyta</taxon>
        <taxon>Spermatophyta</taxon>
        <taxon>Magnoliopsida</taxon>
        <taxon>eudicotyledons</taxon>
        <taxon>Gunneridae</taxon>
        <taxon>Pentapetalae</taxon>
        <taxon>rosids</taxon>
        <taxon>malvids</taxon>
        <taxon>Malvales</taxon>
        <taxon>Malvaceae</taxon>
        <taxon>Helicteroideae</taxon>
        <taxon>Durio</taxon>
    </lineage>
</organism>
<dbReference type="Proteomes" id="UP000515121">
    <property type="component" value="Unplaced"/>
</dbReference>
<evidence type="ECO:0000256" key="1">
    <source>
        <dbReference type="ARBA" id="ARBA00022723"/>
    </source>
</evidence>
<dbReference type="InterPro" id="IPR001841">
    <property type="entry name" value="Znf_RING"/>
</dbReference>
<dbReference type="SUPFAM" id="SSF57850">
    <property type="entry name" value="RING/U-box"/>
    <property type="match status" value="1"/>
</dbReference>
<dbReference type="GO" id="GO:0016567">
    <property type="term" value="P:protein ubiquitination"/>
    <property type="evidence" value="ECO:0007669"/>
    <property type="project" value="TreeGrafter"/>
</dbReference>
<dbReference type="PANTHER" id="PTHR45969:SF81">
    <property type="entry name" value="OS08G0157400 PROTEIN"/>
    <property type="match status" value="1"/>
</dbReference>
<keyword evidence="2 4" id="KW-0863">Zinc-finger</keyword>
<keyword evidence="1" id="KW-0479">Metal-binding</keyword>
<dbReference type="KEGG" id="dzi:111274133"/>
<evidence type="ECO:0000313" key="6">
    <source>
        <dbReference type="Proteomes" id="UP000515121"/>
    </source>
</evidence>
<evidence type="ECO:0000259" key="5">
    <source>
        <dbReference type="PROSITE" id="PS50089"/>
    </source>
</evidence>
<keyword evidence="3" id="KW-0862">Zinc</keyword>
<dbReference type="PANTHER" id="PTHR45969">
    <property type="entry name" value="RING ZINC FINGER PROTEIN-RELATED"/>
    <property type="match status" value="1"/>
</dbReference>
<reference evidence="7" key="1">
    <citation type="submission" date="2025-08" db="UniProtKB">
        <authorList>
            <consortium name="RefSeq"/>
        </authorList>
    </citation>
    <scope>IDENTIFICATION</scope>
    <source>
        <tissue evidence="7">Fruit stalk</tissue>
    </source>
</reference>